<dbReference type="CDD" id="cd00073">
    <property type="entry name" value="H15"/>
    <property type="match status" value="1"/>
</dbReference>
<dbReference type="InterPro" id="IPR017956">
    <property type="entry name" value="AT_hook_DNA-bd_motif"/>
</dbReference>
<dbReference type="Pfam" id="PF02178">
    <property type="entry name" value="AT_hook"/>
    <property type="match status" value="6"/>
</dbReference>
<gene>
    <name evidence="9" type="ORF">EPI10_007824</name>
</gene>
<feature type="compositionally biased region" description="Basic residues" evidence="7">
    <location>
        <begin position="189"/>
        <end position="203"/>
    </location>
</feature>
<evidence type="ECO:0000313" key="9">
    <source>
        <dbReference type="EMBL" id="KAA3463479.1"/>
    </source>
</evidence>
<organism evidence="9 10">
    <name type="scientific">Gossypium australe</name>
    <dbReference type="NCBI Taxonomy" id="47621"/>
    <lineage>
        <taxon>Eukaryota</taxon>
        <taxon>Viridiplantae</taxon>
        <taxon>Streptophyta</taxon>
        <taxon>Embryophyta</taxon>
        <taxon>Tracheophyta</taxon>
        <taxon>Spermatophyta</taxon>
        <taxon>Magnoliopsida</taxon>
        <taxon>eudicotyledons</taxon>
        <taxon>Gunneridae</taxon>
        <taxon>Pentapetalae</taxon>
        <taxon>rosids</taxon>
        <taxon>malvids</taxon>
        <taxon>Malvales</taxon>
        <taxon>Malvaceae</taxon>
        <taxon>Malvoideae</taxon>
        <taxon>Gossypium</taxon>
    </lineage>
</organism>
<name>A0A5B6V2T8_9ROSI</name>
<feature type="region of interest" description="Disordered" evidence="7">
    <location>
        <begin position="252"/>
        <end position="320"/>
    </location>
</feature>
<dbReference type="EMBL" id="SMMG02000008">
    <property type="protein sequence ID" value="KAA3463479.1"/>
    <property type="molecule type" value="Genomic_DNA"/>
</dbReference>
<dbReference type="PRINTS" id="PR00624">
    <property type="entry name" value="HISTONEH5"/>
</dbReference>
<dbReference type="GO" id="GO:0006334">
    <property type="term" value="P:nucleosome assembly"/>
    <property type="evidence" value="ECO:0007669"/>
    <property type="project" value="InterPro"/>
</dbReference>
<comment type="caution">
    <text evidence="9">The sequence shown here is derived from an EMBL/GenBank/DDBJ whole genome shotgun (WGS) entry which is preliminary data.</text>
</comment>
<dbReference type="InterPro" id="IPR036390">
    <property type="entry name" value="WH_DNA-bd_sf"/>
</dbReference>
<proteinExistence type="inferred from homology"/>
<dbReference type="GO" id="GO:0031492">
    <property type="term" value="F:nucleosomal DNA binding"/>
    <property type="evidence" value="ECO:0007669"/>
    <property type="project" value="TreeGrafter"/>
</dbReference>
<comment type="similarity">
    <text evidence="6">Belongs to the histone H1/H5 family.</text>
</comment>
<evidence type="ECO:0000313" key="10">
    <source>
        <dbReference type="Proteomes" id="UP000325315"/>
    </source>
</evidence>
<dbReference type="GO" id="GO:0000786">
    <property type="term" value="C:nucleosome"/>
    <property type="evidence" value="ECO:0007669"/>
    <property type="project" value="InterPro"/>
</dbReference>
<feature type="region of interest" description="Disordered" evidence="7">
    <location>
        <begin position="1"/>
        <end position="43"/>
    </location>
</feature>
<dbReference type="InterPro" id="IPR005818">
    <property type="entry name" value="Histone_H1/H5_H15"/>
</dbReference>
<dbReference type="PROSITE" id="PS51504">
    <property type="entry name" value="H15"/>
    <property type="match status" value="1"/>
</dbReference>
<dbReference type="PANTHER" id="PTHR11467:SF29">
    <property type="entry name" value="OS03G0711600 PROTEIN"/>
    <property type="match status" value="1"/>
</dbReference>
<dbReference type="GO" id="GO:0045910">
    <property type="term" value="P:negative regulation of DNA recombination"/>
    <property type="evidence" value="ECO:0007669"/>
    <property type="project" value="TreeGrafter"/>
</dbReference>
<reference evidence="9" key="1">
    <citation type="submission" date="2019-08" db="EMBL/GenBank/DDBJ databases">
        <authorList>
            <person name="Liu F."/>
        </authorList>
    </citation>
    <scope>NUCLEOTIDE SEQUENCE [LARGE SCALE GENOMIC DNA]</scope>
    <source>
        <strain evidence="9">PA1801</strain>
        <tissue evidence="9">Leaf</tissue>
    </source>
</reference>
<dbReference type="Gene3D" id="1.10.10.10">
    <property type="entry name" value="Winged helix-like DNA-binding domain superfamily/Winged helix DNA-binding domain"/>
    <property type="match status" value="1"/>
</dbReference>
<keyword evidence="4 6" id="KW-0238">DNA-binding</keyword>
<sequence length="399" mass="41797">MNASPSASIPADPPPPPTVPAWAPAPPSVVEPPAAASAVPPFSDHPPYSDMIIEAIGALKEKNGSSKRAISKYIELAHKPYPPSHDELLTQHLKLLKSSGQLVMVRKSYKLAPSAGSEVPVPDSATSNVPEDSLAPKRGRGRPPKAKPTVSATDSGSHLVDAPVAGEVKKSVGRPRKNAPIGQLDARRGRGRPPKSGSRRPKTVRSVVAGSANAVKRGRGRPPRAVNQVPQQGFVPIEGQPVAVPYADADPVAPVAPSLPRRRGRPKGTARATGTVVPGKRRGRPPKVGSNTAPPLATMAKKTTGRPVGRPKKTTGGASAATYEDLKRKLEFFQSKVKHAVEVLKPQCINNGTGAGAGAIQELEGLAEMDINAPFRGQAQPLQQVPTQPPILQYEGQGP</sequence>
<dbReference type="SUPFAM" id="SSF46785">
    <property type="entry name" value="Winged helix' DNA-binding domain"/>
    <property type="match status" value="1"/>
</dbReference>
<protein>
    <submittedName>
        <fullName evidence="9">Histone H1-I-like</fullName>
    </submittedName>
</protein>
<evidence type="ECO:0000256" key="4">
    <source>
        <dbReference type="ARBA" id="ARBA00023125"/>
    </source>
</evidence>
<evidence type="ECO:0000256" key="7">
    <source>
        <dbReference type="SAM" id="MobiDB-lite"/>
    </source>
</evidence>
<evidence type="ECO:0000256" key="5">
    <source>
        <dbReference type="ARBA" id="ARBA00023242"/>
    </source>
</evidence>
<dbReference type="AlphaFoldDB" id="A0A5B6V2T8"/>
<dbReference type="InterPro" id="IPR005819">
    <property type="entry name" value="H1/H5"/>
</dbReference>
<feature type="domain" description="H15" evidence="8">
    <location>
        <begin position="44"/>
        <end position="113"/>
    </location>
</feature>
<dbReference type="SMART" id="SM00526">
    <property type="entry name" value="H15"/>
    <property type="match status" value="1"/>
</dbReference>
<dbReference type="GO" id="GO:0030527">
    <property type="term" value="F:structural constituent of chromatin"/>
    <property type="evidence" value="ECO:0007669"/>
    <property type="project" value="InterPro"/>
</dbReference>
<dbReference type="GO" id="GO:0005730">
    <property type="term" value="C:nucleolus"/>
    <property type="evidence" value="ECO:0007669"/>
    <property type="project" value="TreeGrafter"/>
</dbReference>
<keyword evidence="5 6" id="KW-0539">Nucleus</keyword>
<evidence type="ECO:0000259" key="8">
    <source>
        <dbReference type="PROSITE" id="PS51504"/>
    </source>
</evidence>
<keyword evidence="3 6" id="KW-0158">Chromosome</keyword>
<feature type="region of interest" description="Disordered" evidence="7">
    <location>
        <begin position="112"/>
        <end position="232"/>
    </location>
</feature>
<dbReference type="Proteomes" id="UP000325315">
    <property type="component" value="Unassembled WGS sequence"/>
</dbReference>
<dbReference type="OrthoDB" id="1110759at2759"/>
<dbReference type="InterPro" id="IPR036388">
    <property type="entry name" value="WH-like_DNA-bd_sf"/>
</dbReference>
<dbReference type="GO" id="GO:0003690">
    <property type="term" value="F:double-stranded DNA binding"/>
    <property type="evidence" value="ECO:0007669"/>
    <property type="project" value="TreeGrafter"/>
</dbReference>
<evidence type="ECO:0000256" key="2">
    <source>
        <dbReference type="ARBA" id="ARBA00004286"/>
    </source>
</evidence>
<dbReference type="SMART" id="SM00384">
    <property type="entry name" value="AT_hook"/>
    <property type="match status" value="7"/>
</dbReference>
<dbReference type="PRINTS" id="PR00929">
    <property type="entry name" value="ATHOOK"/>
</dbReference>
<evidence type="ECO:0000256" key="1">
    <source>
        <dbReference type="ARBA" id="ARBA00004123"/>
    </source>
</evidence>
<feature type="compositionally biased region" description="Low complexity" evidence="7">
    <location>
        <begin position="1"/>
        <end position="10"/>
    </location>
</feature>
<dbReference type="GO" id="GO:0030261">
    <property type="term" value="P:chromosome condensation"/>
    <property type="evidence" value="ECO:0007669"/>
    <property type="project" value="TreeGrafter"/>
</dbReference>
<dbReference type="Pfam" id="PF00538">
    <property type="entry name" value="Linker_histone"/>
    <property type="match status" value="1"/>
</dbReference>
<dbReference type="PANTHER" id="PTHR11467">
    <property type="entry name" value="HISTONE H1"/>
    <property type="match status" value="1"/>
</dbReference>
<feature type="region of interest" description="Disordered" evidence="7">
    <location>
        <begin position="374"/>
        <end position="399"/>
    </location>
</feature>
<evidence type="ECO:0000256" key="3">
    <source>
        <dbReference type="ARBA" id="ARBA00022454"/>
    </source>
</evidence>
<evidence type="ECO:0000256" key="6">
    <source>
        <dbReference type="RuleBase" id="RU003894"/>
    </source>
</evidence>
<keyword evidence="10" id="KW-1185">Reference proteome</keyword>
<feature type="compositionally biased region" description="Pro residues" evidence="7">
    <location>
        <begin position="11"/>
        <end position="30"/>
    </location>
</feature>
<accession>A0A5B6V2T8</accession>
<comment type="subcellular location">
    <subcellularLocation>
        <location evidence="2">Chromosome</location>
    </subcellularLocation>
    <subcellularLocation>
        <location evidence="1 6">Nucleus</location>
    </subcellularLocation>
</comment>
<feature type="compositionally biased region" description="Low complexity" evidence="7">
    <location>
        <begin position="31"/>
        <end position="41"/>
    </location>
</feature>